<dbReference type="PANTHER" id="PTHR11949:SF2">
    <property type="entry name" value="INTERFERON REGULATORY FACTOR 7"/>
    <property type="match status" value="1"/>
</dbReference>
<dbReference type="GO" id="GO:0005634">
    <property type="term" value="C:nucleus"/>
    <property type="evidence" value="ECO:0007669"/>
    <property type="project" value="UniProtKB-SubCell"/>
</dbReference>
<proteinExistence type="predicted"/>
<evidence type="ECO:0000256" key="5">
    <source>
        <dbReference type="ARBA" id="ARBA00023242"/>
    </source>
</evidence>
<accession>A0A8T2IYK7</accession>
<comment type="caution">
    <text evidence="7">The sequence shown here is derived from an EMBL/GenBank/DDBJ whole genome shotgun (WGS) entry which is preliminary data.</text>
</comment>
<keyword evidence="3" id="KW-0238">DNA-binding</keyword>
<sequence>MDPVYLGNLPHHHTSTMPRSVRVQQKERFGFWLIRQIDSNAFEGVYWLDREKTLFRIPWKHFNIKMKDEKDYGIFKAWAKESGKYIENCENPSQWKTNFRCALNCVTYSDHKMFTEEDDNSNHQQDPHKVFRVNIFRAAQLTPASYSTNTTITNILAEQNPPNFPEENDGDSLLISPNNRFDQPFRETQTVDLLEEILRSTNLQCDPVSVTAYNLDCISFIQGIHLTLPVTPLNGFQPEMPLLALNQQLSEDLYKEPDTVLEAGDNFVQSRNGSAQHFQTQRYHQEHEILNSAQNGPCIEEVFKSDTVYQGPNQHQTSTRMLERGPPMVSNGCTAPVPEPNSTQLTAAETSYYKNSPSIDTWGVNVFYKGKQVLQKRVSGKFVINTGVEDPELGPIDIVCLPSTDELVDQKQVSLTKTILESVGGGLLLEVNQQDFRLYAKRVGKARVFSTICGNLETREKEDEGTKMDRDVPTPIFDFKEFWNDITEYKNIHCESPHYMIYMSFGQNLCGALMRKLVLVQ</sequence>
<dbReference type="Gene3D" id="2.60.200.10">
    <property type="match status" value="1"/>
</dbReference>
<dbReference type="SMART" id="SM01243">
    <property type="entry name" value="IRF-3"/>
    <property type="match status" value="1"/>
</dbReference>
<dbReference type="Proteomes" id="UP000812440">
    <property type="component" value="Chromosome 4"/>
</dbReference>
<dbReference type="InterPro" id="IPR008984">
    <property type="entry name" value="SMAD_FHA_dom_sf"/>
</dbReference>
<dbReference type="GO" id="GO:0045893">
    <property type="term" value="P:positive regulation of DNA-templated transcription"/>
    <property type="evidence" value="ECO:0007669"/>
    <property type="project" value="UniProtKB-ARBA"/>
</dbReference>
<evidence type="ECO:0000259" key="6">
    <source>
        <dbReference type="PROSITE" id="PS51507"/>
    </source>
</evidence>
<evidence type="ECO:0000256" key="1">
    <source>
        <dbReference type="ARBA" id="ARBA00004123"/>
    </source>
</evidence>
<dbReference type="GO" id="GO:0000978">
    <property type="term" value="F:RNA polymerase II cis-regulatory region sequence-specific DNA binding"/>
    <property type="evidence" value="ECO:0007669"/>
    <property type="project" value="TreeGrafter"/>
</dbReference>
<keyword evidence="8" id="KW-1185">Reference proteome</keyword>
<dbReference type="SMART" id="SM00348">
    <property type="entry name" value="IRF"/>
    <property type="match status" value="1"/>
</dbReference>
<dbReference type="Pfam" id="PF00605">
    <property type="entry name" value="IRF"/>
    <property type="match status" value="1"/>
</dbReference>
<dbReference type="EMBL" id="JAACNH010000007">
    <property type="protein sequence ID" value="KAG8438045.1"/>
    <property type="molecule type" value="Genomic_DNA"/>
</dbReference>
<name>A0A8T2IYK7_9PIPI</name>
<feature type="domain" description="IRF tryptophan pentad repeat" evidence="6">
    <location>
        <begin position="26"/>
        <end position="135"/>
    </location>
</feature>
<protein>
    <recommendedName>
        <fullName evidence="6">IRF tryptophan pentad repeat domain-containing protein</fullName>
    </recommendedName>
</protein>
<dbReference type="InterPro" id="IPR001346">
    <property type="entry name" value="Interferon_reg_fact_DNA-bd_dom"/>
</dbReference>
<keyword evidence="2" id="KW-0805">Transcription regulation</keyword>
<organism evidence="7 8">
    <name type="scientific">Hymenochirus boettgeri</name>
    <name type="common">Congo dwarf clawed frog</name>
    <dbReference type="NCBI Taxonomy" id="247094"/>
    <lineage>
        <taxon>Eukaryota</taxon>
        <taxon>Metazoa</taxon>
        <taxon>Chordata</taxon>
        <taxon>Craniata</taxon>
        <taxon>Vertebrata</taxon>
        <taxon>Euteleostomi</taxon>
        <taxon>Amphibia</taxon>
        <taxon>Batrachia</taxon>
        <taxon>Anura</taxon>
        <taxon>Pipoidea</taxon>
        <taxon>Pipidae</taxon>
        <taxon>Pipinae</taxon>
        <taxon>Hymenochirus</taxon>
    </lineage>
</organism>
<evidence type="ECO:0000256" key="3">
    <source>
        <dbReference type="ARBA" id="ARBA00023125"/>
    </source>
</evidence>
<dbReference type="Gene3D" id="1.10.10.10">
    <property type="entry name" value="Winged helix-like DNA-binding domain superfamily/Winged helix DNA-binding domain"/>
    <property type="match status" value="1"/>
</dbReference>
<dbReference type="SUPFAM" id="SSF46785">
    <property type="entry name" value="Winged helix' DNA-binding domain"/>
    <property type="match status" value="1"/>
</dbReference>
<dbReference type="SUPFAM" id="SSF49879">
    <property type="entry name" value="SMAD/FHA domain"/>
    <property type="match status" value="1"/>
</dbReference>
<evidence type="ECO:0000256" key="4">
    <source>
        <dbReference type="ARBA" id="ARBA00023163"/>
    </source>
</evidence>
<evidence type="ECO:0000313" key="8">
    <source>
        <dbReference type="Proteomes" id="UP000812440"/>
    </source>
</evidence>
<dbReference type="InterPro" id="IPR019817">
    <property type="entry name" value="Interferon_reg_fac_CS"/>
</dbReference>
<dbReference type="OrthoDB" id="8691508at2759"/>
<dbReference type="Pfam" id="PF10401">
    <property type="entry name" value="IRF-3"/>
    <property type="match status" value="1"/>
</dbReference>
<dbReference type="AlphaFoldDB" id="A0A8T2IYK7"/>
<keyword evidence="5" id="KW-0539">Nucleus</keyword>
<comment type="subcellular location">
    <subcellularLocation>
        <location evidence="1">Nucleus</location>
    </subcellularLocation>
</comment>
<dbReference type="PRINTS" id="PR00267">
    <property type="entry name" value="INTFRNREGFCT"/>
</dbReference>
<dbReference type="PROSITE" id="PS51507">
    <property type="entry name" value="IRF_2"/>
    <property type="match status" value="1"/>
</dbReference>
<gene>
    <name evidence="7" type="ORF">GDO86_008653</name>
</gene>
<reference evidence="7" key="1">
    <citation type="thesis" date="2020" institute="ProQuest LLC" country="789 East Eisenhower Parkway, Ann Arbor, MI, USA">
        <title>Comparative Genomics and Chromosome Evolution.</title>
        <authorList>
            <person name="Mudd A.B."/>
        </authorList>
    </citation>
    <scope>NUCLEOTIDE SEQUENCE</scope>
    <source>
        <strain evidence="7">Female2</strain>
        <tissue evidence="7">Blood</tissue>
    </source>
</reference>
<dbReference type="GO" id="GO:0000981">
    <property type="term" value="F:DNA-binding transcription factor activity, RNA polymerase II-specific"/>
    <property type="evidence" value="ECO:0007669"/>
    <property type="project" value="TreeGrafter"/>
</dbReference>
<dbReference type="PROSITE" id="PS00601">
    <property type="entry name" value="IRF_1"/>
    <property type="match status" value="1"/>
</dbReference>
<feature type="non-terminal residue" evidence="7">
    <location>
        <position position="1"/>
    </location>
</feature>
<dbReference type="InterPro" id="IPR019471">
    <property type="entry name" value="Interferon_reg_factor-3"/>
</dbReference>
<dbReference type="GO" id="GO:0002376">
    <property type="term" value="P:immune system process"/>
    <property type="evidence" value="ECO:0007669"/>
    <property type="project" value="TreeGrafter"/>
</dbReference>
<keyword evidence="4" id="KW-0804">Transcription</keyword>
<dbReference type="PANTHER" id="PTHR11949">
    <property type="entry name" value="INTERFERON REGULATORY FACTOR"/>
    <property type="match status" value="1"/>
</dbReference>
<dbReference type="CDD" id="cd00103">
    <property type="entry name" value="IRF"/>
    <property type="match status" value="1"/>
</dbReference>
<dbReference type="InterPro" id="IPR036388">
    <property type="entry name" value="WH-like_DNA-bd_sf"/>
</dbReference>
<dbReference type="InterPro" id="IPR036390">
    <property type="entry name" value="WH_DNA-bd_sf"/>
</dbReference>
<evidence type="ECO:0000256" key="2">
    <source>
        <dbReference type="ARBA" id="ARBA00023015"/>
    </source>
</evidence>
<dbReference type="InterPro" id="IPR017855">
    <property type="entry name" value="SMAD-like_dom_sf"/>
</dbReference>
<evidence type="ECO:0000313" key="7">
    <source>
        <dbReference type="EMBL" id="KAG8438045.1"/>
    </source>
</evidence>